<name>A0A1F6V6K0_9BACT</name>
<gene>
    <name evidence="2" type="ORF">A2642_03015</name>
</gene>
<keyword evidence="1" id="KW-0472">Membrane</keyword>
<keyword evidence="1" id="KW-0812">Transmembrane</keyword>
<sequence length="107" mass="12594">MEIPTKIQYDFLLVLLGFALVISPFVIPSLEFINRDILLLSLIDIIGVFMLIYGTGLIRYDYYLNQELKELDYAKKKLQYIEFFEEKGIITSKSKNKHKKDIEEIIN</sequence>
<dbReference type="Proteomes" id="UP000178700">
    <property type="component" value="Unassembled WGS sequence"/>
</dbReference>
<protein>
    <submittedName>
        <fullName evidence="2">Uncharacterized protein</fullName>
    </submittedName>
</protein>
<reference evidence="2 3" key="1">
    <citation type="journal article" date="2016" name="Nat. Commun.">
        <title>Thousands of microbial genomes shed light on interconnected biogeochemical processes in an aquifer system.</title>
        <authorList>
            <person name="Anantharaman K."/>
            <person name="Brown C.T."/>
            <person name="Hug L.A."/>
            <person name="Sharon I."/>
            <person name="Castelle C.J."/>
            <person name="Probst A.J."/>
            <person name="Thomas B.C."/>
            <person name="Singh A."/>
            <person name="Wilkins M.J."/>
            <person name="Karaoz U."/>
            <person name="Brodie E.L."/>
            <person name="Williams K.H."/>
            <person name="Hubbard S.S."/>
            <person name="Banfield J.F."/>
        </authorList>
    </citation>
    <scope>NUCLEOTIDE SEQUENCE [LARGE SCALE GENOMIC DNA]</scope>
</reference>
<keyword evidence="1" id="KW-1133">Transmembrane helix</keyword>
<dbReference type="AlphaFoldDB" id="A0A1F6V6K0"/>
<feature type="transmembrane region" description="Helical" evidence="1">
    <location>
        <begin position="7"/>
        <end position="27"/>
    </location>
</feature>
<feature type="transmembrane region" description="Helical" evidence="1">
    <location>
        <begin position="39"/>
        <end position="60"/>
    </location>
</feature>
<dbReference type="EMBL" id="MFTJ01000028">
    <property type="protein sequence ID" value="OGI65330.1"/>
    <property type="molecule type" value="Genomic_DNA"/>
</dbReference>
<accession>A0A1F6V6K0</accession>
<evidence type="ECO:0000313" key="2">
    <source>
        <dbReference type="EMBL" id="OGI65330.1"/>
    </source>
</evidence>
<evidence type="ECO:0000313" key="3">
    <source>
        <dbReference type="Proteomes" id="UP000178700"/>
    </source>
</evidence>
<comment type="caution">
    <text evidence="2">The sequence shown here is derived from an EMBL/GenBank/DDBJ whole genome shotgun (WGS) entry which is preliminary data.</text>
</comment>
<evidence type="ECO:0000256" key="1">
    <source>
        <dbReference type="SAM" id="Phobius"/>
    </source>
</evidence>
<organism evidence="2 3">
    <name type="scientific">Candidatus Nomurabacteria bacterium RIFCSPHIGHO2_01_FULL_39_10</name>
    <dbReference type="NCBI Taxonomy" id="1801733"/>
    <lineage>
        <taxon>Bacteria</taxon>
        <taxon>Candidatus Nomuraibacteriota</taxon>
    </lineage>
</organism>
<proteinExistence type="predicted"/>